<accession>A0A452HY49</accession>
<dbReference type="AlphaFoldDB" id="A0A452HY49"/>
<keyword evidence="1" id="KW-0812">Transmembrane</keyword>
<name>A0A452HY49_9SAUR</name>
<protein>
    <submittedName>
        <fullName evidence="2">Uncharacterized protein</fullName>
    </submittedName>
</protein>
<proteinExistence type="predicted"/>
<dbReference type="Proteomes" id="UP000291020">
    <property type="component" value="Unassembled WGS sequence"/>
</dbReference>
<reference evidence="2" key="2">
    <citation type="submission" date="2025-08" db="UniProtKB">
        <authorList>
            <consortium name="Ensembl"/>
        </authorList>
    </citation>
    <scope>IDENTIFICATION</scope>
</reference>
<reference evidence="3" key="1">
    <citation type="journal article" date="2017" name="PLoS ONE">
        <title>The Agassiz's desert tortoise genome provides a resource for the conservation of a threatened species.</title>
        <authorList>
            <person name="Tollis M."/>
            <person name="DeNardo D.F."/>
            <person name="Cornelius J.A."/>
            <person name="Dolby G.A."/>
            <person name="Edwards T."/>
            <person name="Henen B.T."/>
            <person name="Karl A.E."/>
            <person name="Murphy R.W."/>
            <person name="Kusumi K."/>
        </authorList>
    </citation>
    <scope>NUCLEOTIDE SEQUENCE [LARGE SCALE GENOMIC DNA]</scope>
</reference>
<sequence length="276" mass="30089">CCIRKGSEDLGNMWGLVVSVCMCVSMCAIHMSVCACVSLCTPVSMCAFMCLCVHSRVHVCLHAWVCMCLCVHSHVSVCMCLCVLSHVHVHSCVCVRACFCVHVSMCAFIYLCEHACLCVRVSVCACMSVHTLICLCWHVCLCVHMGVQRRAVRVIGDSLSKSGSHAMPQYRGKEDNVLSLYQAQDNPPGGQGSMEGAQEIIVKNKGTKLRQGTFAPWQTKGKALGELIVLCLQNKTPLSQSAKGVASLQDMGTQRAELLHPFTGRWVGKLQESESC</sequence>
<keyword evidence="1" id="KW-1133">Transmembrane helix</keyword>
<reference evidence="2" key="3">
    <citation type="submission" date="2025-09" db="UniProtKB">
        <authorList>
            <consortium name="Ensembl"/>
        </authorList>
    </citation>
    <scope>IDENTIFICATION</scope>
</reference>
<feature type="transmembrane region" description="Helical" evidence="1">
    <location>
        <begin position="12"/>
        <end position="33"/>
    </location>
</feature>
<organism evidence="2 3">
    <name type="scientific">Gopherus agassizii</name>
    <name type="common">Agassiz's desert tortoise</name>
    <dbReference type="NCBI Taxonomy" id="38772"/>
    <lineage>
        <taxon>Eukaryota</taxon>
        <taxon>Metazoa</taxon>
        <taxon>Chordata</taxon>
        <taxon>Craniata</taxon>
        <taxon>Vertebrata</taxon>
        <taxon>Euteleostomi</taxon>
        <taxon>Archelosauria</taxon>
        <taxon>Testudinata</taxon>
        <taxon>Testudines</taxon>
        <taxon>Cryptodira</taxon>
        <taxon>Durocryptodira</taxon>
        <taxon>Testudinoidea</taxon>
        <taxon>Testudinidae</taxon>
        <taxon>Gopherus</taxon>
    </lineage>
</organism>
<evidence type="ECO:0000313" key="3">
    <source>
        <dbReference type="Proteomes" id="UP000291020"/>
    </source>
</evidence>
<evidence type="ECO:0000256" key="1">
    <source>
        <dbReference type="SAM" id="Phobius"/>
    </source>
</evidence>
<dbReference type="Ensembl" id="ENSGAGT00000022877.1">
    <property type="protein sequence ID" value="ENSGAGP00000020081.1"/>
    <property type="gene ID" value="ENSGAGG00000014803.1"/>
</dbReference>
<evidence type="ECO:0000313" key="2">
    <source>
        <dbReference type="Ensembl" id="ENSGAGP00000020081.1"/>
    </source>
</evidence>
<keyword evidence="3" id="KW-1185">Reference proteome</keyword>
<keyword evidence="1" id="KW-0472">Membrane</keyword>